<gene>
    <name evidence="8" type="ORF">GTW51_01085</name>
</gene>
<comment type="subcellular location">
    <subcellularLocation>
        <location evidence="1">Membrane</location>
        <topology evidence="1">Multi-pass membrane protein</topology>
    </subcellularLocation>
</comment>
<organism evidence="8 9">
    <name type="scientific">Aurantimonas aggregata</name>
    <dbReference type="NCBI Taxonomy" id="2047720"/>
    <lineage>
        <taxon>Bacteria</taxon>
        <taxon>Pseudomonadati</taxon>
        <taxon>Pseudomonadota</taxon>
        <taxon>Alphaproteobacteria</taxon>
        <taxon>Hyphomicrobiales</taxon>
        <taxon>Aurantimonadaceae</taxon>
        <taxon>Aurantimonas</taxon>
    </lineage>
</organism>
<dbReference type="Pfam" id="PF00892">
    <property type="entry name" value="EamA"/>
    <property type="match status" value="2"/>
</dbReference>
<keyword evidence="4 6" id="KW-1133">Transmembrane helix</keyword>
<comment type="similarity">
    <text evidence="2">Belongs to the drug/metabolite transporter (DMT) superfamily. 10 TMS drug/metabolite exporter (DME) (TC 2.A.7.3) family.</text>
</comment>
<feature type="transmembrane region" description="Helical" evidence="6">
    <location>
        <begin position="239"/>
        <end position="257"/>
    </location>
</feature>
<feature type="transmembrane region" description="Helical" evidence="6">
    <location>
        <begin position="71"/>
        <end position="88"/>
    </location>
</feature>
<dbReference type="AlphaFoldDB" id="A0A6L9MBZ9"/>
<accession>A0A6L9MBZ9</accession>
<dbReference type="InterPro" id="IPR000620">
    <property type="entry name" value="EamA_dom"/>
</dbReference>
<evidence type="ECO:0000256" key="5">
    <source>
        <dbReference type="ARBA" id="ARBA00023136"/>
    </source>
</evidence>
<sequence length="298" mass="31662">MHSDNFRAALFMLLAMAGFVVNDTFVKIASTDIPPAQIMAIRGVAASLFLAVLAWKLGALGPVRLALSPRLLLRTAADILATLSYITALGQMPIANASAIFQALPLVVTLGAALFLGEPVGWRRWSAIIVGFIGVMIIVRPGTEGFTVYSVAVLASVAFSAVRDLSTRRMDRTVPSIFIALVTAIAVGLFGWLLVPFSGGWQPVSASILVSLTVAAAAIAVGYIFIVQAMRTGDMGFVAPFRYSILLYALVIGYLLFGDLPSPLTLIGSAIVVASGLYTLYRERLRGVVKLPPTPQVH</sequence>
<feature type="transmembrane region" description="Helical" evidence="6">
    <location>
        <begin position="94"/>
        <end position="115"/>
    </location>
</feature>
<feature type="transmembrane region" description="Helical" evidence="6">
    <location>
        <begin position="145"/>
        <end position="162"/>
    </location>
</feature>
<proteinExistence type="inferred from homology"/>
<dbReference type="GO" id="GO:0016020">
    <property type="term" value="C:membrane"/>
    <property type="evidence" value="ECO:0007669"/>
    <property type="project" value="UniProtKB-SubCell"/>
</dbReference>
<evidence type="ECO:0000259" key="7">
    <source>
        <dbReference type="Pfam" id="PF00892"/>
    </source>
</evidence>
<keyword evidence="5 6" id="KW-0472">Membrane</keyword>
<dbReference type="PANTHER" id="PTHR22911">
    <property type="entry name" value="ACYL-MALONYL CONDENSING ENZYME-RELATED"/>
    <property type="match status" value="1"/>
</dbReference>
<evidence type="ECO:0000256" key="2">
    <source>
        <dbReference type="ARBA" id="ARBA00009853"/>
    </source>
</evidence>
<dbReference type="PANTHER" id="PTHR22911:SF6">
    <property type="entry name" value="SOLUTE CARRIER FAMILY 35 MEMBER G1"/>
    <property type="match status" value="1"/>
</dbReference>
<reference evidence="8 9" key="1">
    <citation type="submission" date="2020-01" db="EMBL/GenBank/DDBJ databases">
        <title>Genomes of bacteria type strains.</title>
        <authorList>
            <person name="Chen J."/>
            <person name="Zhu S."/>
            <person name="Chen J."/>
        </authorList>
    </citation>
    <scope>NUCLEOTIDE SEQUENCE [LARGE SCALE GENOMIC DNA]</scope>
    <source>
        <strain evidence="8 9">KCTC 52919</strain>
    </source>
</reference>
<dbReference type="EMBL" id="JAAAMJ010000001">
    <property type="protein sequence ID" value="NDV85287.1"/>
    <property type="molecule type" value="Genomic_DNA"/>
</dbReference>
<dbReference type="InterPro" id="IPR037185">
    <property type="entry name" value="EmrE-like"/>
</dbReference>
<feature type="transmembrane region" description="Helical" evidence="6">
    <location>
        <begin position="174"/>
        <end position="194"/>
    </location>
</feature>
<feature type="transmembrane region" description="Helical" evidence="6">
    <location>
        <begin position="39"/>
        <end position="59"/>
    </location>
</feature>
<feature type="transmembrane region" description="Helical" evidence="6">
    <location>
        <begin position="206"/>
        <end position="227"/>
    </location>
</feature>
<evidence type="ECO:0000256" key="1">
    <source>
        <dbReference type="ARBA" id="ARBA00004141"/>
    </source>
</evidence>
<evidence type="ECO:0000313" key="9">
    <source>
        <dbReference type="Proteomes" id="UP000476332"/>
    </source>
</evidence>
<feature type="transmembrane region" description="Helical" evidence="6">
    <location>
        <begin position="122"/>
        <end position="139"/>
    </location>
</feature>
<dbReference type="Gene3D" id="1.10.3730.20">
    <property type="match status" value="1"/>
</dbReference>
<dbReference type="Proteomes" id="UP000476332">
    <property type="component" value="Unassembled WGS sequence"/>
</dbReference>
<comment type="caution">
    <text evidence="8">The sequence shown here is derived from an EMBL/GenBank/DDBJ whole genome shotgun (WGS) entry which is preliminary data.</text>
</comment>
<feature type="domain" description="EamA" evidence="7">
    <location>
        <begin position="152"/>
        <end position="275"/>
    </location>
</feature>
<protein>
    <submittedName>
        <fullName evidence="8">EamA family transporter</fullName>
    </submittedName>
</protein>
<evidence type="ECO:0000256" key="6">
    <source>
        <dbReference type="SAM" id="Phobius"/>
    </source>
</evidence>
<feature type="transmembrane region" description="Helical" evidence="6">
    <location>
        <begin position="263"/>
        <end position="281"/>
    </location>
</feature>
<keyword evidence="9" id="KW-1185">Reference proteome</keyword>
<name>A0A6L9MBZ9_9HYPH</name>
<dbReference type="SUPFAM" id="SSF103481">
    <property type="entry name" value="Multidrug resistance efflux transporter EmrE"/>
    <property type="match status" value="2"/>
</dbReference>
<keyword evidence="3 6" id="KW-0812">Transmembrane</keyword>
<evidence type="ECO:0000256" key="3">
    <source>
        <dbReference type="ARBA" id="ARBA00022692"/>
    </source>
</evidence>
<evidence type="ECO:0000313" key="8">
    <source>
        <dbReference type="EMBL" id="NDV85287.1"/>
    </source>
</evidence>
<evidence type="ECO:0000256" key="4">
    <source>
        <dbReference type="ARBA" id="ARBA00022989"/>
    </source>
</evidence>
<feature type="domain" description="EamA" evidence="7">
    <location>
        <begin position="8"/>
        <end position="139"/>
    </location>
</feature>